<dbReference type="SUPFAM" id="SSF159713">
    <property type="entry name" value="Dhaf3308-like"/>
    <property type="match status" value="1"/>
</dbReference>
<name>A0A9D1SVG8_9FIRM</name>
<feature type="domain" description="Putative heavy-metal chelation" evidence="1">
    <location>
        <begin position="110"/>
        <end position="236"/>
    </location>
</feature>
<evidence type="ECO:0000313" key="3">
    <source>
        <dbReference type="EMBL" id="HIU96206.1"/>
    </source>
</evidence>
<dbReference type="EMBL" id="DVOB01000126">
    <property type="protein sequence ID" value="HIU96206.1"/>
    <property type="molecule type" value="Genomic_DNA"/>
</dbReference>
<evidence type="ECO:0008006" key="5">
    <source>
        <dbReference type="Google" id="ProtNLM"/>
    </source>
</evidence>
<dbReference type="Pfam" id="PF13938">
    <property type="entry name" value="DUF4213"/>
    <property type="match status" value="1"/>
</dbReference>
<evidence type="ECO:0000313" key="4">
    <source>
        <dbReference type="Proteomes" id="UP000824130"/>
    </source>
</evidence>
<protein>
    <recommendedName>
        <fullName evidence="5">Heavy-metal chelation domain-containing protein</fullName>
    </recommendedName>
</protein>
<proteinExistence type="predicted"/>
<dbReference type="Proteomes" id="UP000824130">
    <property type="component" value="Unassembled WGS sequence"/>
</dbReference>
<dbReference type="Pfam" id="PF04016">
    <property type="entry name" value="DUF364"/>
    <property type="match status" value="1"/>
</dbReference>
<evidence type="ECO:0000259" key="1">
    <source>
        <dbReference type="Pfam" id="PF04016"/>
    </source>
</evidence>
<gene>
    <name evidence="3" type="ORF">IAD25_05775</name>
</gene>
<evidence type="ECO:0000259" key="2">
    <source>
        <dbReference type="Pfam" id="PF13938"/>
    </source>
</evidence>
<dbReference type="InterPro" id="IPR025251">
    <property type="entry name" value="DUF4213"/>
</dbReference>
<feature type="domain" description="DUF4213" evidence="2">
    <location>
        <begin position="5"/>
        <end position="87"/>
    </location>
</feature>
<dbReference type="Gene3D" id="3.40.50.11590">
    <property type="match status" value="1"/>
</dbReference>
<dbReference type="InterPro" id="IPR007161">
    <property type="entry name" value="DUF364"/>
</dbReference>
<dbReference type="Gene3D" id="3.30.390.100">
    <property type="match status" value="1"/>
</dbReference>
<organism evidence="3 4">
    <name type="scientific">Candidatus Allocopromorpha excrementipullorum</name>
    <dbReference type="NCBI Taxonomy" id="2840743"/>
    <lineage>
        <taxon>Bacteria</taxon>
        <taxon>Bacillati</taxon>
        <taxon>Bacillota</taxon>
        <taxon>Clostridia</taxon>
        <taxon>Eubacteriales</taxon>
        <taxon>Eubacteriaceae</taxon>
        <taxon>Eubacteriaceae incertae sedis</taxon>
        <taxon>Candidatus Allocopromorpha</taxon>
    </lineage>
</organism>
<accession>A0A9D1SVG8</accession>
<sequence>MWKFYDRIINQIPDDLDACIDYIHVGPMWTIVTAGKYAGIAVTVNEQNKQIPDMNHLLHMPLKEAAAFCKSWDFIKASFGTAALNAYVNSPENTAARICKNDTNGFDDYRKLAAGKKVGIIGHFINLERFLLDSDVYVLERRPEPGDYPDPACEYILPEMDYTFITGSAFINKTLPRLIHLSKYPIIIGPSFPMSSLLFQYGVQELNGYMPLTITAKNTPAIGSGQIHFSRFGKKVKIKSPCKRYDDISFRHAKL</sequence>
<dbReference type="AlphaFoldDB" id="A0A9D1SVG8"/>
<reference evidence="3" key="2">
    <citation type="journal article" date="2021" name="PeerJ">
        <title>Extensive microbial diversity within the chicken gut microbiome revealed by metagenomics and culture.</title>
        <authorList>
            <person name="Gilroy R."/>
            <person name="Ravi A."/>
            <person name="Getino M."/>
            <person name="Pursley I."/>
            <person name="Horton D.L."/>
            <person name="Alikhan N.F."/>
            <person name="Baker D."/>
            <person name="Gharbi K."/>
            <person name="Hall N."/>
            <person name="Watson M."/>
            <person name="Adriaenssens E.M."/>
            <person name="Foster-Nyarko E."/>
            <person name="Jarju S."/>
            <person name="Secka A."/>
            <person name="Antonio M."/>
            <person name="Oren A."/>
            <person name="Chaudhuri R.R."/>
            <person name="La Ragione R."/>
            <person name="Hildebrand F."/>
            <person name="Pallen M.J."/>
        </authorList>
    </citation>
    <scope>NUCLEOTIDE SEQUENCE</scope>
    <source>
        <strain evidence="3">ChiSjej4B22-8349</strain>
    </source>
</reference>
<reference evidence="3" key="1">
    <citation type="submission" date="2020-10" db="EMBL/GenBank/DDBJ databases">
        <authorList>
            <person name="Gilroy R."/>
        </authorList>
    </citation>
    <scope>NUCLEOTIDE SEQUENCE</scope>
    <source>
        <strain evidence="3">ChiSjej4B22-8349</strain>
    </source>
</reference>
<comment type="caution">
    <text evidence="3">The sequence shown here is derived from an EMBL/GenBank/DDBJ whole genome shotgun (WGS) entry which is preliminary data.</text>
</comment>